<proteinExistence type="predicted"/>
<evidence type="ECO:0000313" key="1">
    <source>
        <dbReference type="EMBL" id="CEK73439.1"/>
    </source>
</evidence>
<dbReference type="AlphaFoldDB" id="A0A0B6ZXW7"/>
<sequence length="49" mass="5573">MDLLSWTSGSLRQREGKQVCITSIDSREIEDGEVWHHSISLRPSVGGRY</sequence>
<gene>
    <name evidence="1" type="primary">ORF86771</name>
</gene>
<accession>A0A0B6ZXW7</accession>
<reference evidence="1" key="1">
    <citation type="submission" date="2014-12" db="EMBL/GenBank/DDBJ databases">
        <title>Insight into the proteome of Arion vulgaris.</title>
        <authorList>
            <person name="Aradska J."/>
            <person name="Bulat T."/>
            <person name="Smidak R."/>
            <person name="Sarate P."/>
            <person name="Gangsoo J."/>
            <person name="Sialana F."/>
            <person name="Bilban M."/>
            <person name="Lubec G."/>
        </authorList>
    </citation>
    <scope>NUCLEOTIDE SEQUENCE</scope>
    <source>
        <tissue evidence="1">Skin</tissue>
    </source>
</reference>
<name>A0A0B6ZXW7_9EUPU</name>
<dbReference type="EMBL" id="HACG01026574">
    <property type="protein sequence ID" value="CEK73439.1"/>
    <property type="molecule type" value="Transcribed_RNA"/>
</dbReference>
<protein>
    <submittedName>
        <fullName evidence="1">Uncharacterized protein</fullName>
    </submittedName>
</protein>
<organism evidence="1">
    <name type="scientific">Arion vulgaris</name>
    <dbReference type="NCBI Taxonomy" id="1028688"/>
    <lineage>
        <taxon>Eukaryota</taxon>
        <taxon>Metazoa</taxon>
        <taxon>Spiralia</taxon>
        <taxon>Lophotrochozoa</taxon>
        <taxon>Mollusca</taxon>
        <taxon>Gastropoda</taxon>
        <taxon>Heterobranchia</taxon>
        <taxon>Euthyneura</taxon>
        <taxon>Panpulmonata</taxon>
        <taxon>Eupulmonata</taxon>
        <taxon>Stylommatophora</taxon>
        <taxon>Helicina</taxon>
        <taxon>Arionoidea</taxon>
        <taxon>Arionidae</taxon>
        <taxon>Arion</taxon>
    </lineage>
</organism>